<dbReference type="AlphaFoldDB" id="A0A5E7RZF7"/>
<keyword evidence="1" id="KW-0472">Membrane</keyword>
<gene>
    <name evidence="2" type="ORF">PS918_02131</name>
</gene>
<keyword evidence="1" id="KW-0812">Transmembrane</keyword>
<organism evidence="2 3">
    <name type="scientific">Pseudomonas fluorescens</name>
    <dbReference type="NCBI Taxonomy" id="294"/>
    <lineage>
        <taxon>Bacteria</taxon>
        <taxon>Pseudomonadati</taxon>
        <taxon>Pseudomonadota</taxon>
        <taxon>Gammaproteobacteria</taxon>
        <taxon>Pseudomonadales</taxon>
        <taxon>Pseudomonadaceae</taxon>
        <taxon>Pseudomonas</taxon>
    </lineage>
</organism>
<dbReference type="Proteomes" id="UP000326611">
    <property type="component" value="Unassembled WGS sequence"/>
</dbReference>
<dbReference type="EMBL" id="CABVIY010000003">
    <property type="protein sequence ID" value="VVP79294.1"/>
    <property type="molecule type" value="Genomic_DNA"/>
</dbReference>
<sequence>MAGAILCKHCQSGLSRKIGIAPGGPLPSKGRMSPVNKVLVGITIAFTLYWAFGFYVTDTLKDKESMQAQDAVDLCRQEVDSYSGPAFGKSVMADACRKLEEELRKGFGHTP</sequence>
<keyword evidence="1" id="KW-1133">Transmembrane helix</keyword>
<feature type="transmembrane region" description="Helical" evidence="1">
    <location>
        <begin position="38"/>
        <end position="57"/>
    </location>
</feature>
<evidence type="ECO:0000313" key="3">
    <source>
        <dbReference type="Proteomes" id="UP000326611"/>
    </source>
</evidence>
<name>A0A5E7RZF7_PSEFL</name>
<accession>A0A5E7RZF7</accession>
<evidence type="ECO:0000313" key="2">
    <source>
        <dbReference type="EMBL" id="VVP79294.1"/>
    </source>
</evidence>
<evidence type="ECO:0000256" key="1">
    <source>
        <dbReference type="SAM" id="Phobius"/>
    </source>
</evidence>
<reference evidence="2 3" key="1">
    <citation type="submission" date="2019-09" db="EMBL/GenBank/DDBJ databases">
        <authorList>
            <person name="Chandra G."/>
            <person name="Truman W A."/>
        </authorList>
    </citation>
    <scope>NUCLEOTIDE SEQUENCE [LARGE SCALE GENOMIC DNA]</scope>
    <source>
        <strain evidence="2">PS918</strain>
    </source>
</reference>
<proteinExistence type="predicted"/>
<dbReference type="RefSeq" id="WP_224790460.1">
    <property type="nucleotide sequence ID" value="NZ_CABVIY010000003.1"/>
</dbReference>
<protein>
    <submittedName>
        <fullName evidence="2">Uncharacterized protein</fullName>
    </submittedName>
</protein>